<feature type="binding site" evidence="7 8">
    <location>
        <position position="101"/>
    </location>
    <ligand>
        <name>S-adenosyl-L-methionine</name>
        <dbReference type="ChEBI" id="CHEBI:59789"/>
    </ligand>
</feature>
<dbReference type="PANTHER" id="PTHR11727">
    <property type="entry name" value="DIMETHYLADENOSINE TRANSFERASE"/>
    <property type="match status" value="1"/>
</dbReference>
<evidence type="ECO:0000256" key="6">
    <source>
        <dbReference type="ARBA" id="ARBA00022884"/>
    </source>
</evidence>
<dbReference type="InterPro" id="IPR020598">
    <property type="entry name" value="rRNA_Ade_methylase_Trfase_N"/>
</dbReference>
<dbReference type="InterPro" id="IPR020596">
    <property type="entry name" value="rRNA_Ade_Mease_Trfase_CS"/>
</dbReference>
<feature type="domain" description="Ribosomal RNA adenine methylase transferase N-terminal" evidence="9">
    <location>
        <begin position="35"/>
        <end position="210"/>
    </location>
</feature>
<dbReference type="EC" id="2.1.1.182" evidence="7"/>
<dbReference type="Gene3D" id="1.10.8.100">
    <property type="entry name" value="Ribosomal RNA adenine dimethylase-like, domain 2"/>
    <property type="match status" value="1"/>
</dbReference>
<dbReference type="SUPFAM" id="SSF53335">
    <property type="entry name" value="S-adenosyl-L-methionine-dependent methyltransferases"/>
    <property type="match status" value="1"/>
</dbReference>
<evidence type="ECO:0000256" key="8">
    <source>
        <dbReference type="PROSITE-ProRule" id="PRU01026"/>
    </source>
</evidence>
<dbReference type="Pfam" id="PF00398">
    <property type="entry name" value="RrnaAD"/>
    <property type="match status" value="1"/>
</dbReference>
<evidence type="ECO:0000256" key="1">
    <source>
        <dbReference type="ARBA" id="ARBA00022490"/>
    </source>
</evidence>
<dbReference type="InterPro" id="IPR023165">
    <property type="entry name" value="rRNA_Ade_diMease-like_C"/>
</dbReference>
<feature type="binding site" evidence="7 8">
    <location>
        <position position="125"/>
    </location>
    <ligand>
        <name>S-adenosyl-L-methionine</name>
        <dbReference type="ChEBI" id="CHEBI:59789"/>
    </ligand>
</feature>
<keyword evidence="1 7" id="KW-0963">Cytoplasm</keyword>
<dbReference type="GO" id="GO:0052908">
    <property type="term" value="F:16S rRNA (adenine(1518)-N(6)/adenine(1519)-N(6))-dimethyltransferase activity"/>
    <property type="evidence" value="ECO:0007669"/>
    <property type="project" value="UniProtKB-EC"/>
</dbReference>
<evidence type="ECO:0000256" key="5">
    <source>
        <dbReference type="ARBA" id="ARBA00022691"/>
    </source>
</evidence>
<dbReference type="CDD" id="cd02440">
    <property type="entry name" value="AdoMet_MTases"/>
    <property type="match status" value="1"/>
</dbReference>
<sequence>MDGLWKIGSIKDILGRHGFTFSKSLGQNFLVNPAVCPRMADSCGVDAQSGVIEVGPGLGVLTCELARRARRVVAIELDERLLPVLDETLDEFDNVRVINGDVLKLDLRQIIADEFGGMDVCLCANLPYYITSQVIMRLLEERLPLRSITVMVQKEAAQRLCAPMGSRDCGAVTAAVYYYSEPEILFKVSKGSFMPAPKVDSAVIQLHVRQQTPDLGCDERQFFKVVRAAFAGRRKTAINSVSMSLGIEKERVAAAFATAGIAPTSRAEQLQLQQYAALTAALYGGK</sequence>
<dbReference type="GO" id="GO:0005829">
    <property type="term" value="C:cytosol"/>
    <property type="evidence" value="ECO:0007669"/>
    <property type="project" value="TreeGrafter"/>
</dbReference>
<evidence type="ECO:0000259" key="9">
    <source>
        <dbReference type="SMART" id="SM00650"/>
    </source>
</evidence>
<feature type="binding site" evidence="7 8">
    <location>
        <position position="28"/>
    </location>
    <ligand>
        <name>S-adenosyl-L-methionine</name>
        <dbReference type="ChEBI" id="CHEBI:59789"/>
    </ligand>
</feature>
<dbReference type="EMBL" id="FMHG01000001">
    <property type="protein sequence ID" value="SCJ67766.1"/>
    <property type="molecule type" value="Genomic_DNA"/>
</dbReference>
<dbReference type="InterPro" id="IPR029063">
    <property type="entry name" value="SAM-dependent_MTases_sf"/>
</dbReference>
<evidence type="ECO:0000256" key="2">
    <source>
        <dbReference type="ARBA" id="ARBA00022552"/>
    </source>
</evidence>
<feature type="binding site" evidence="7 8">
    <location>
        <position position="76"/>
    </location>
    <ligand>
        <name>S-adenosyl-L-methionine</name>
        <dbReference type="ChEBI" id="CHEBI:59789"/>
    </ligand>
</feature>
<keyword evidence="6 7" id="KW-0694">RNA-binding</keyword>
<evidence type="ECO:0000313" key="10">
    <source>
        <dbReference type="EMBL" id="SCJ67766.1"/>
    </source>
</evidence>
<dbReference type="FunFam" id="3.40.50.150:FF:000023">
    <property type="entry name" value="Ribosomal RNA small subunit methyltransferase A"/>
    <property type="match status" value="1"/>
</dbReference>
<gene>
    <name evidence="10" type="primary">rsmA_2</name>
    <name evidence="7" type="synonym">ksgA</name>
    <name evidence="7" type="synonym">rsmA</name>
    <name evidence="10" type="ORF">SAMEA3545359_01384</name>
</gene>
<comment type="function">
    <text evidence="7">Specifically dimethylates two adjacent adenosines (A1518 and A1519) in the loop of a conserved hairpin near the 3'-end of 16S rRNA in the 30S particle. May play a critical role in biogenesis of 30S subunits.</text>
</comment>
<keyword evidence="2 7" id="KW-0698">rRNA processing</keyword>
<evidence type="ECO:0000256" key="3">
    <source>
        <dbReference type="ARBA" id="ARBA00022603"/>
    </source>
</evidence>
<comment type="catalytic activity">
    <reaction evidence="7">
        <text>adenosine(1518)/adenosine(1519) in 16S rRNA + 4 S-adenosyl-L-methionine = N(6)-dimethyladenosine(1518)/N(6)-dimethyladenosine(1519) in 16S rRNA + 4 S-adenosyl-L-homocysteine + 4 H(+)</text>
        <dbReference type="Rhea" id="RHEA:19609"/>
        <dbReference type="Rhea" id="RHEA-COMP:10232"/>
        <dbReference type="Rhea" id="RHEA-COMP:10233"/>
        <dbReference type="ChEBI" id="CHEBI:15378"/>
        <dbReference type="ChEBI" id="CHEBI:57856"/>
        <dbReference type="ChEBI" id="CHEBI:59789"/>
        <dbReference type="ChEBI" id="CHEBI:74411"/>
        <dbReference type="ChEBI" id="CHEBI:74493"/>
        <dbReference type="EC" id="2.1.1.182"/>
    </reaction>
</comment>
<dbReference type="AlphaFoldDB" id="A0A1C6ICJ4"/>
<keyword evidence="5 7" id="KW-0949">S-adenosyl-L-methionine</keyword>
<keyword evidence="3 7" id="KW-0489">Methyltransferase</keyword>
<dbReference type="NCBIfam" id="TIGR00755">
    <property type="entry name" value="ksgA"/>
    <property type="match status" value="1"/>
</dbReference>
<dbReference type="PANTHER" id="PTHR11727:SF7">
    <property type="entry name" value="DIMETHYLADENOSINE TRANSFERASE-RELATED"/>
    <property type="match status" value="1"/>
</dbReference>
<comment type="similarity">
    <text evidence="7">Belongs to the class I-like SAM-binding methyltransferase superfamily. rRNA adenine N(6)-methyltransferase family. RsmA subfamily.</text>
</comment>
<dbReference type="GO" id="GO:0003723">
    <property type="term" value="F:RNA binding"/>
    <property type="evidence" value="ECO:0007669"/>
    <property type="project" value="UniProtKB-UniRule"/>
</dbReference>
<proteinExistence type="inferred from homology"/>
<feature type="binding site" evidence="7 8">
    <location>
        <position position="55"/>
    </location>
    <ligand>
        <name>S-adenosyl-L-methionine</name>
        <dbReference type="ChEBI" id="CHEBI:59789"/>
    </ligand>
</feature>
<dbReference type="PROSITE" id="PS01131">
    <property type="entry name" value="RRNA_A_DIMETH"/>
    <property type="match status" value="1"/>
</dbReference>
<dbReference type="InterPro" id="IPR011530">
    <property type="entry name" value="rRNA_adenine_dimethylase"/>
</dbReference>
<accession>A0A1C6ICJ4</accession>
<keyword evidence="4 7" id="KW-0808">Transferase</keyword>
<evidence type="ECO:0000256" key="7">
    <source>
        <dbReference type="HAMAP-Rule" id="MF_00607"/>
    </source>
</evidence>
<dbReference type="InterPro" id="IPR001737">
    <property type="entry name" value="KsgA/Erm"/>
</dbReference>
<dbReference type="SMART" id="SM00650">
    <property type="entry name" value="rADc"/>
    <property type="match status" value="1"/>
</dbReference>
<dbReference type="HAMAP" id="MF_00607">
    <property type="entry name" value="16SrRNA_methyltr_A"/>
    <property type="match status" value="1"/>
</dbReference>
<name>A0A1C6ICJ4_9FIRM</name>
<comment type="subcellular location">
    <subcellularLocation>
        <location evidence="7">Cytoplasm</location>
    </subcellularLocation>
</comment>
<organism evidence="10">
    <name type="scientific">uncultured Anaerotruncus sp</name>
    <dbReference type="NCBI Taxonomy" id="905011"/>
    <lineage>
        <taxon>Bacteria</taxon>
        <taxon>Bacillati</taxon>
        <taxon>Bacillota</taxon>
        <taxon>Clostridia</taxon>
        <taxon>Eubacteriales</taxon>
        <taxon>Oscillospiraceae</taxon>
        <taxon>Anaerotruncus</taxon>
        <taxon>environmental samples</taxon>
    </lineage>
</organism>
<protein>
    <recommendedName>
        <fullName evidence="7">Ribosomal RNA small subunit methyltransferase A</fullName>
        <ecNumber evidence="7">2.1.1.182</ecNumber>
    </recommendedName>
    <alternativeName>
        <fullName evidence="7">16S rRNA (adenine(1518)-N(6)/adenine(1519)-N(6))-dimethyltransferase</fullName>
    </alternativeName>
    <alternativeName>
        <fullName evidence="7">16S rRNA dimethyladenosine transferase</fullName>
    </alternativeName>
    <alternativeName>
        <fullName evidence="7">16S rRNA dimethylase</fullName>
    </alternativeName>
    <alternativeName>
        <fullName evidence="7">S-adenosylmethionine-6-N', N'-adenosyl(rRNA) dimethyltransferase</fullName>
    </alternativeName>
</protein>
<dbReference type="Gene3D" id="3.40.50.150">
    <property type="entry name" value="Vaccinia Virus protein VP39"/>
    <property type="match status" value="1"/>
</dbReference>
<dbReference type="PROSITE" id="PS51689">
    <property type="entry name" value="SAM_RNA_A_N6_MT"/>
    <property type="match status" value="1"/>
</dbReference>
<evidence type="ECO:0000256" key="4">
    <source>
        <dbReference type="ARBA" id="ARBA00022679"/>
    </source>
</evidence>
<feature type="binding site" evidence="7 8">
    <location>
        <position position="30"/>
    </location>
    <ligand>
        <name>S-adenosyl-L-methionine</name>
        <dbReference type="ChEBI" id="CHEBI:59789"/>
    </ligand>
</feature>
<reference evidence="10" key="1">
    <citation type="submission" date="2015-09" db="EMBL/GenBank/DDBJ databases">
        <authorList>
            <consortium name="Pathogen Informatics"/>
        </authorList>
    </citation>
    <scope>NUCLEOTIDE SEQUENCE</scope>
    <source>
        <strain evidence="10">2789STDY5834896</strain>
    </source>
</reference>